<feature type="transmembrane region" description="Helical" evidence="5">
    <location>
        <begin position="474"/>
        <end position="493"/>
    </location>
</feature>
<evidence type="ECO:0000313" key="8">
    <source>
        <dbReference type="Proteomes" id="UP000250192"/>
    </source>
</evidence>
<feature type="transmembrane region" description="Helical" evidence="5">
    <location>
        <begin position="620"/>
        <end position="641"/>
    </location>
</feature>
<dbReference type="AlphaFoldDB" id="A0A2X0UH11"/>
<evidence type="ECO:0000256" key="4">
    <source>
        <dbReference type="ARBA" id="ARBA00022840"/>
    </source>
</evidence>
<proteinExistence type="predicted"/>
<dbReference type="Proteomes" id="UP000250192">
    <property type="component" value="Unassembled WGS sequence"/>
</dbReference>
<dbReference type="InterPro" id="IPR008271">
    <property type="entry name" value="Ser/Thr_kinase_AS"/>
</dbReference>
<dbReference type="GeneID" id="93758482"/>
<dbReference type="PROSITE" id="PS50011">
    <property type="entry name" value="PROTEIN_KINASE_DOM"/>
    <property type="match status" value="1"/>
</dbReference>
<organism evidence="7 8">
    <name type="scientific">Schaalia odontolytica</name>
    <dbReference type="NCBI Taxonomy" id="1660"/>
    <lineage>
        <taxon>Bacteria</taxon>
        <taxon>Bacillati</taxon>
        <taxon>Actinomycetota</taxon>
        <taxon>Actinomycetes</taxon>
        <taxon>Actinomycetales</taxon>
        <taxon>Actinomycetaceae</taxon>
        <taxon>Schaalia</taxon>
    </lineage>
</organism>
<sequence length="643" mass="67485">MEEGEELGGYRLIRRLGTGGAGTVWLAEDGGGTRVALKAMHPAMAASEASRQRLERETRTVNSVRSHFVAHIVDAETDATQPFVVSEYVEGPTLAEILLSGPIPLRGVAAMSYHLASTIAAVHHANIIHRDIKPSNIICSPRGPVLIDFGIAMATSDQHLTSTGLVSGTAGYTAPELLQGHGATKESDWWAWCATLLSCATGRPPFGKGDVSATMLRVLGGDPDLAGLHPMVADALAGGLAPDPDERPSPSLIVADLMSAVGWAPGELDYVTVNWAQLLDTGMRTQMVNSDPQEIAAPPQWEEAGQRPGAAGARAVAYPQHPRRDASEFTAANDHTEVVDTASVAEGYGDWEDESTEVAWHDDATDTWQVVDDADPTEVLAPYPQAPYAHPQGAYGPGPGVAPDPAQRPYPQAGFVTPPVGAGPQWNPSPGAGVVGAHDETASSPEKKNAWISGAAVLALLASLPFLLGMSGTLIVGIALAAFGLVGAMSRWVERRRILRGPKPSDGAAVIAMSPILLARSIVTTALGLTVGGLIPYLVWAGVSYSYEGRVLWTWPVDVATSSGLDRSDYWLSDPRGTIIVWALAAATILAAWLMPFAADLRVGTATSLRAIVRPAWGRALLTVGCGGFLAGAWLIVTGGLSH</sequence>
<keyword evidence="3 7" id="KW-0418">Kinase</keyword>
<dbReference type="Gene3D" id="1.10.510.10">
    <property type="entry name" value="Transferase(Phosphotransferase) domain 1"/>
    <property type="match status" value="1"/>
</dbReference>
<dbReference type="GO" id="GO:0004674">
    <property type="term" value="F:protein serine/threonine kinase activity"/>
    <property type="evidence" value="ECO:0007669"/>
    <property type="project" value="UniProtKB-EC"/>
</dbReference>
<dbReference type="GO" id="GO:0005524">
    <property type="term" value="F:ATP binding"/>
    <property type="evidence" value="ECO:0007669"/>
    <property type="project" value="UniProtKB-KW"/>
</dbReference>
<dbReference type="Pfam" id="PF00069">
    <property type="entry name" value="Pkinase"/>
    <property type="match status" value="1"/>
</dbReference>
<evidence type="ECO:0000256" key="5">
    <source>
        <dbReference type="SAM" id="Phobius"/>
    </source>
</evidence>
<evidence type="ECO:0000256" key="1">
    <source>
        <dbReference type="ARBA" id="ARBA00022679"/>
    </source>
</evidence>
<evidence type="ECO:0000256" key="3">
    <source>
        <dbReference type="ARBA" id="ARBA00022777"/>
    </source>
</evidence>
<keyword evidence="1 7" id="KW-0808">Transferase</keyword>
<keyword evidence="2" id="KW-0547">Nucleotide-binding</keyword>
<accession>A0A2X0UH11</accession>
<dbReference type="PANTHER" id="PTHR43289">
    <property type="entry name" value="MITOGEN-ACTIVATED PROTEIN KINASE KINASE KINASE 20-RELATED"/>
    <property type="match status" value="1"/>
</dbReference>
<dbReference type="InterPro" id="IPR000719">
    <property type="entry name" value="Prot_kinase_dom"/>
</dbReference>
<dbReference type="OrthoDB" id="9762169at2"/>
<gene>
    <name evidence="7" type="primary">afsK</name>
    <name evidence="7" type="ORF">NCTC9935_02019</name>
</gene>
<dbReference type="InterPro" id="IPR011009">
    <property type="entry name" value="Kinase-like_dom_sf"/>
</dbReference>
<dbReference type="CDD" id="cd14014">
    <property type="entry name" value="STKc_PknB_like"/>
    <property type="match status" value="1"/>
</dbReference>
<dbReference type="Gene3D" id="3.30.200.20">
    <property type="entry name" value="Phosphorylase Kinase, domain 1"/>
    <property type="match status" value="1"/>
</dbReference>
<dbReference type="RefSeq" id="WP_111824463.1">
    <property type="nucleotide sequence ID" value="NZ_CBDERX010000068.1"/>
</dbReference>
<feature type="domain" description="Protein kinase" evidence="6">
    <location>
        <begin position="10"/>
        <end position="261"/>
    </location>
</feature>
<dbReference type="PROSITE" id="PS00108">
    <property type="entry name" value="PROTEIN_KINASE_ST"/>
    <property type="match status" value="1"/>
</dbReference>
<feature type="transmembrane region" description="Helical" evidence="5">
    <location>
        <begin position="579"/>
        <end position="599"/>
    </location>
</feature>
<name>A0A2X0UH11_9ACTO</name>
<evidence type="ECO:0000313" key="7">
    <source>
        <dbReference type="EMBL" id="SPT56478.1"/>
    </source>
</evidence>
<dbReference type="PANTHER" id="PTHR43289:SF34">
    <property type="entry name" value="SERINE_THREONINE-PROTEIN KINASE YBDM-RELATED"/>
    <property type="match status" value="1"/>
</dbReference>
<dbReference type="SUPFAM" id="SSF56112">
    <property type="entry name" value="Protein kinase-like (PK-like)"/>
    <property type="match status" value="1"/>
</dbReference>
<dbReference type="EC" id="2.7.11.1" evidence="7"/>
<protein>
    <submittedName>
        <fullName evidence="7">Serine/threonine-protein kinase AfsK</fullName>
        <ecNumber evidence="7">2.7.11.1</ecNumber>
    </submittedName>
</protein>
<keyword evidence="5" id="KW-0812">Transmembrane</keyword>
<dbReference type="EMBL" id="UAPR01000015">
    <property type="protein sequence ID" value="SPT56478.1"/>
    <property type="molecule type" value="Genomic_DNA"/>
</dbReference>
<keyword evidence="5" id="KW-0472">Membrane</keyword>
<keyword evidence="4" id="KW-0067">ATP-binding</keyword>
<feature type="transmembrane region" description="Helical" evidence="5">
    <location>
        <begin position="522"/>
        <end position="543"/>
    </location>
</feature>
<dbReference type="SMART" id="SM00220">
    <property type="entry name" value="S_TKc"/>
    <property type="match status" value="1"/>
</dbReference>
<keyword evidence="5" id="KW-1133">Transmembrane helix</keyword>
<dbReference type="STRING" id="1660.APY09_01380"/>
<evidence type="ECO:0000256" key="2">
    <source>
        <dbReference type="ARBA" id="ARBA00022741"/>
    </source>
</evidence>
<reference evidence="7 8" key="1">
    <citation type="submission" date="2018-06" db="EMBL/GenBank/DDBJ databases">
        <authorList>
            <consortium name="Pathogen Informatics"/>
            <person name="Doyle S."/>
        </authorList>
    </citation>
    <scope>NUCLEOTIDE SEQUENCE [LARGE SCALE GENOMIC DNA]</scope>
    <source>
        <strain evidence="7 8">NCTC9935</strain>
    </source>
</reference>
<evidence type="ECO:0000259" key="6">
    <source>
        <dbReference type="PROSITE" id="PS50011"/>
    </source>
</evidence>
<keyword evidence="8" id="KW-1185">Reference proteome</keyword>